<dbReference type="Proteomes" id="UP001148299">
    <property type="component" value="Unassembled WGS sequence"/>
</dbReference>
<gene>
    <name evidence="1" type="ORF">N7541_005223</name>
</gene>
<accession>A0A9W9REI7</accession>
<proteinExistence type="predicted"/>
<name>A0A9W9REI7_PENBR</name>
<comment type="caution">
    <text evidence="1">The sequence shown here is derived from an EMBL/GenBank/DDBJ whole genome shotgun (WGS) entry which is preliminary data.</text>
</comment>
<reference evidence="1" key="2">
    <citation type="journal article" date="2023" name="IMA Fungus">
        <title>Comparative genomic study of the Penicillium genus elucidates a diverse pangenome and 15 lateral gene transfer events.</title>
        <authorList>
            <person name="Petersen C."/>
            <person name="Sorensen T."/>
            <person name="Nielsen M.R."/>
            <person name="Sondergaard T.E."/>
            <person name="Sorensen J.L."/>
            <person name="Fitzpatrick D.A."/>
            <person name="Frisvad J.C."/>
            <person name="Nielsen K.L."/>
        </authorList>
    </citation>
    <scope>NUCLEOTIDE SEQUENCE</scope>
    <source>
        <strain evidence="1">IBT 35675</strain>
    </source>
</reference>
<keyword evidence="2" id="KW-1185">Reference proteome</keyword>
<dbReference type="AlphaFoldDB" id="A0A9W9REI7"/>
<sequence length="80" mass="8932">MPPVQYIHDFGMSSPNCYHESVLDVHNGWGAISVGKEDESKYPFGPILLVFSVLLRRLRLRLRLLFGALSSIACITARDG</sequence>
<protein>
    <submittedName>
        <fullName evidence="1">Uncharacterized protein</fullName>
    </submittedName>
</protein>
<evidence type="ECO:0000313" key="1">
    <source>
        <dbReference type="EMBL" id="KAJ5358065.1"/>
    </source>
</evidence>
<dbReference type="EMBL" id="JAPZBR010000003">
    <property type="protein sequence ID" value="KAJ5358065.1"/>
    <property type="molecule type" value="Genomic_DNA"/>
</dbReference>
<evidence type="ECO:0000313" key="2">
    <source>
        <dbReference type="Proteomes" id="UP001148299"/>
    </source>
</evidence>
<reference evidence="1" key="1">
    <citation type="submission" date="2022-12" db="EMBL/GenBank/DDBJ databases">
        <authorList>
            <person name="Petersen C."/>
        </authorList>
    </citation>
    <scope>NUCLEOTIDE SEQUENCE</scope>
    <source>
        <strain evidence="1">IBT 35675</strain>
    </source>
</reference>
<organism evidence="1 2">
    <name type="scientific">Penicillium brevicompactum</name>
    <dbReference type="NCBI Taxonomy" id="5074"/>
    <lineage>
        <taxon>Eukaryota</taxon>
        <taxon>Fungi</taxon>
        <taxon>Dikarya</taxon>
        <taxon>Ascomycota</taxon>
        <taxon>Pezizomycotina</taxon>
        <taxon>Eurotiomycetes</taxon>
        <taxon>Eurotiomycetidae</taxon>
        <taxon>Eurotiales</taxon>
        <taxon>Aspergillaceae</taxon>
        <taxon>Penicillium</taxon>
    </lineage>
</organism>